<protein>
    <submittedName>
        <fullName evidence="2">YccA/Bax inhibitor family protein</fullName>
    </submittedName>
</protein>
<comment type="caution">
    <text evidence="2">The sequence shown here is derived from an EMBL/GenBank/DDBJ whole genome shotgun (WGS) entry which is preliminary data.</text>
</comment>
<organism evidence="2 3">
    <name type="scientific">Chryseobacterium camelliae</name>
    <dbReference type="NCBI Taxonomy" id="1265445"/>
    <lineage>
        <taxon>Bacteria</taxon>
        <taxon>Pseudomonadati</taxon>
        <taxon>Bacteroidota</taxon>
        <taxon>Flavobacteriia</taxon>
        <taxon>Flavobacteriales</taxon>
        <taxon>Weeksellaceae</taxon>
        <taxon>Chryseobacterium group</taxon>
        <taxon>Chryseobacterium</taxon>
    </lineage>
</organism>
<evidence type="ECO:0000256" key="1">
    <source>
        <dbReference type="SAM" id="Phobius"/>
    </source>
</evidence>
<evidence type="ECO:0000313" key="3">
    <source>
        <dbReference type="Proteomes" id="UP001225072"/>
    </source>
</evidence>
<dbReference type="EMBL" id="JAUTAL010000001">
    <property type="protein sequence ID" value="MDQ1095971.1"/>
    <property type="molecule type" value="Genomic_DNA"/>
</dbReference>
<keyword evidence="3" id="KW-1185">Reference proteome</keyword>
<proteinExistence type="predicted"/>
<feature type="transmembrane region" description="Helical" evidence="1">
    <location>
        <begin position="46"/>
        <end position="67"/>
    </location>
</feature>
<accession>A0ABU0TGN1</accession>
<feature type="transmembrane region" description="Helical" evidence="1">
    <location>
        <begin position="21"/>
        <end position="40"/>
    </location>
</feature>
<sequence>MKNVKEMTINTPKSLTQTHMLSIALLFVFAVFSVLLYVSNISFNNLMVYLVALLAYGGFSALFISSLNRKRMQIRKKFERNT</sequence>
<name>A0ABU0TGN1_9FLAO</name>
<keyword evidence="1" id="KW-0472">Membrane</keyword>
<dbReference type="RefSeq" id="WP_294273366.1">
    <property type="nucleotide sequence ID" value="NZ_JAUTAL010000001.1"/>
</dbReference>
<gene>
    <name evidence="2" type="ORF">QE404_001118</name>
</gene>
<dbReference type="Proteomes" id="UP001225072">
    <property type="component" value="Unassembled WGS sequence"/>
</dbReference>
<reference evidence="2 3" key="1">
    <citation type="submission" date="2023-07" db="EMBL/GenBank/DDBJ databases">
        <title>Functional and genomic diversity of the sorghum phyllosphere microbiome.</title>
        <authorList>
            <person name="Shade A."/>
        </authorList>
    </citation>
    <scope>NUCLEOTIDE SEQUENCE [LARGE SCALE GENOMIC DNA]</scope>
    <source>
        <strain evidence="2 3">SORGH_AS_1064</strain>
    </source>
</reference>
<keyword evidence="1" id="KW-0812">Transmembrane</keyword>
<evidence type="ECO:0000313" key="2">
    <source>
        <dbReference type="EMBL" id="MDQ1095971.1"/>
    </source>
</evidence>
<keyword evidence="1" id="KW-1133">Transmembrane helix</keyword>